<sequence length="396" mass="44249">MNRPRKGDLAEHWTLDPKTVFLNHGSFGATPTAILDEQRRIRALMEEDPVRFFEREYLDLWDDARRALSEFVNADVDGMTFVSNATQGINTVLRSLRLQPGDEIIVPDHSYQACWNAVDFVTERSGAKTVVVEVPFRVEGPQEVLDIIMGAVTDRTVLALIDTVTSPTGMRMPFEELTEQLQSRGVDVLLDAAHGPGIVPLDLSELAPAYCTGNCHKWLCSPKGSAFLHIREDRKHLVRPLNISHGASFEGDAQEKFEFEFAWPGTQDPSAWMCIPKAIEYLGGLVEGGWPEIMRRNHALAIEGRGILCEALGTSPPFPDSMVSALASVEITTEGEVGPMSLEGDPFHNLLLDEYGIQVPVMPWRHHGVRYIRISAQLYNHEDEYRYLAEALGRSL</sequence>
<dbReference type="Gene3D" id="3.40.640.10">
    <property type="entry name" value="Type I PLP-dependent aspartate aminotransferase-like (Major domain)"/>
    <property type="match status" value="1"/>
</dbReference>
<name>A0A075FKF8_9EURY</name>
<organism evidence="3">
    <name type="scientific">uncultured marine group II/III euryarchaeote AD1000_17_B01</name>
    <dbReference type="NCBI Taxonomy" id="1457731"/>
    <lineage>
        <taxon>Archaea</taxon>
        <taxon>Methanobacteriati</taxon>
        <taxon>Methanobacteriota</taxon>
        <taxon>environmental samples</taxon>
    </lineage>
</organism>
<dbReference type="PANTHER" id="PTHR43092">
    <property type="entry name" value="L-CYSTEINE DESULFHYDRASE"/>
    <property type="match status" value="1"/>
</dbReference>
<keyword evidence="3" id="KW-0413">Isomerase</keyword>
<protein>
    <submittedName>
        <fullName evidence="3">Selenocysteine lyase / Isopenicillin-N epimerase (CefD)</fullName>
        <ecNumber evidence="3">5.1.1.17</ecNumber>
    </submittedName>
</protein>
<feature type="domain" description="Aminotransferase class V" evidence="2">
    <location>
        <begin position="58"/>
        <end position="301"/>
    </location>
</feature>
<evidence type="ECO:0000313" key="3">
    <source>
        <dbReference type="EMBL" id="AIE91874.1"/>
    </source>
</evidence>
<dbReference type="Pfam" id="PF00266">
    <property type="entry name" value="Aminotran_5"/>
    <property type="match status" value="1"/>
</dbReference>
<evidence type="ECO:0000256" key="1">
    <source>
        <dbReference type="ARBA" id="ARBA00022898"/>
    </source>
</evidence>
<dbReference type="EMBL" id="KF900351">
    <property type="protein sequence ID" value="AIE91874.1"/>
    <property type="molecule type" value="Genomic_DNA"/>
</dbReference>
<keyword evidence="3" id="KW-0456">Lyase</keyword>
<dbReference type="EC" id="5.1.1.17" evidence="3"/>
<dbReference type="PANTHER" id="PTHR43092:SF2">
    <property type="entry name" value="HERCYNYLCYSTEINE SULFOXIDE LYASE"/>
    <property type="match status" value="1"/>
</dbReference>
<dbReference type="GO" id="GO:0045439">
    <property type="term" value="F:isopenicillin-N epimerase activity"/>
    <property type="evidence" value="ECO:0007669"/>
    <property type="project" value="UniProtKB-EC"/>
</dbReference>
<dbReference type="InterPro" id="IPR015422">
    <property type="entry name" value="PyrdxlP-dep_Trfase_small"/>
</dbReference>
<gene>
    <name evidence="3" type="primary">cefD</name>
</gene>
<keyword evidence="1" id="KW-0663">Pyridoxal phosphate</keyword>
<dbReference type="SUPFAM" id="SSF53383">
    <property type="entry name" value="PLP-dependent transferases"/>
    <property type="match status" value="1"/>
</dbReference>
<dbReference type="InterPro" id="IPR000192">
    <property type="entry name" value="Aminotrans_V_dom"/>
</dbReference>
<dbReference type="AlphaFoldDB" id="A0A075FKF8"/>
<dbReference type="InterPro" id="IPR015424">
    <property type="entry name" value="PyrdxlP-dep_Trfase"/>
</dbReference>
<dbReference type="Gene3D" id="3.90.1150.10">
    <property type="entry name" value="Aspartate Aminotransferase, domain 1"/>
    <property type="match status" value="1"/>
</dbReference>
<dbReference type="InterPro" id="IPR015421">
    <property type="entry name" value="PyrdxlP-dep_Trfase_major"/>
</dbReference>
<evidence type="ECO:0000259" key="2">
    <source>
        <dbReference type="Pfam" id="PF00266"/>
    </source>
</evidence>
<reference evidence="3" key="1">
    <citation type="journal article" date="2014" name="Genome Biol. Evol.">
        <title>Pangenome evidence for extensive interdomain horizontal transfer affecting lineage core and shell genes in uncultured planktonic thaumarchaeota and euryarchaeota.</title>
        <authorList>
            <person name="Deschamps P."/>
            <person name="Zivanovic Y."/>
            <person name="Moreira D."/>
            <person name="Rodriguez-Valera F."/>
            <person name="Lopez-Garcia P."/>
        </authorList>
    </citation>
    <scope>NUCLEOTIDE SEQUENCE</scope>
</reference>
<dbReference type="GO" id="GO:0016829">
    <property type="term" value="F:lyase activity"/>
    <property type="evidence" value="ECO:0007669"/>
    <property type="project" value="UniProtKB-KW"/>
</dbReference>
<accession>A0A075FKF8</accession>
<proteinExistence type="predicted"/>